<accession>A0A7C4BB07</accession>
<dbReference type="GO" id="GO:0006779">
    <property type="term" value="P:porphyrin-containing compound biosynthetic process"/>
    <property type="evidence" value="ECO:0007669"/>
    <property type="project" value="InterPro"/>
</dbReference>
<dbReference type="PANTHER" id="PTHR47099:SF1">
    <property type="entry name" value="METHYLCOBAMIDE:COM METHYLTRANSFERASE MTBA"/>
    <property type="match status" value="1"/>
</dbReference>
<proteinExistence type="predicted"/>
<comment type="caution">
    <text evidence="2">The sequence shown here is derived from an EMBL/GenBank/DDBJ whole genome shotgun (WGS) entry which is preliminary data.</text>
</comment>
<reference evidence="2" key="1">
    <citation type="journal article" date="2020" name="mSystems">
        <title>Genome- and Community-Level Interaction Insights into Carbon Utilization and Element Cycling Functions of Hydrothermarchaeota in Hydrothermal Sediment.</title>
        <authorList>
            <person name="Zhou Z."/>
            <person name="Liu Y."/>
            <person name="Xu W."/>
            <person name="Pan J."/>
            <person name="Luo Z.H."/>
            <person name="Li M."/>
        </authorList>
    </citation>
    <scope>NUCLEOTIDE SEQUENCE [LARGE SCALE GENOMIC DNA]</scope>
    <source>
        <strain evidence="2">SpSt-732</strain>
    </source>
</reference>
<dbReference type="EMBL" id="DTFF01000009">
    <property type="protein sequence ID" value="HGI86939.1"/>
    <property type="molecule type" value="Genomic_DNA"/>
</dbReference>
<sequence length="439" mass="50691">MDLMKPRERVITTLRHEEPDRIPIDFGSTHVSTINPMCYRDLRRFLGLEARPARVKDVVAQLTEVDAELIELFHSDFIDVNRCLPPTNTEIYYRDTFYQCMVCLNRDPETGKAEIVDPSWKLWHHSYGNFYEEIPSLIDIVEEGGNYVIKLHDIVLGIGSKSSFTFAPIDSHGANPLANVRSINEVKDFNWDAFKYSDRYLEFLRKKAEYLHRSTDYVLVYSLAGRVHAWAQALRGWTRWLSDLRLRKPLANAILDHIMDVVLYNTKKIIDYIGEYITVIGYADDLGTEEGPQISVQLFREMYKHRYEELFSYIKKHSKLFIFLHSDGAIFPLIKEFIDVGLDIINPIQLSAKGMDPEKLKKEYGEQITFWGGGADVQRVLPFAKLEDVVQHVRDMIRVLAPGGGFIFATTHNIQPPTPSENIVAVFKAAYEHGRYPIR</sequence>
<dbReference type="Gene3D" id="3.20.20.210">
    <property type="match status" value="1"/>
</dbReference>
<dbReference type="InterPro" id="IPR000257">
    <property type="entry name" value="Uroporphyrinogen_deCOase"/>
</dbReference>
<dbReference type="AlphaFoldDB" id="A0A7C4BB07"/>
<dbReference type="Pfam" id="PF01208">
    <property type="entry name" value="URO-D"/>
    <property type="match status" value="1"/>
</dbReference>
<dbReference type="SUPFAM" id="SSF51726">
    <property type="entry name" value="UROD/MetE-like"/>
    <property type="match status" value="1"/>
</dbReference>
<feature type="domain" description="Uroporphyrinogen decarboxylase (URO-D)" evidence="1">
    <location>
        <begin position="232"/>
        <end position="432"/>
    </location>
</feature>
<evidence type="ECO:0000313" key="2">
    <source>
        <dbReference type="EMBL" id="HGI86939.1"/>
    </source>
</evidence>
<name>A0A7C4BB07_9CREN</name>
<dbReference type="InterPro" id="IPR038071">
    <property type="entry name" value="UROD/MetE-like_sf"/>
</dbReference>
<dbReference type="GO" id="GO:0004853">
    <property type="term" value="F:uroporphyrinogen decarboxylase activity"/>
    <property type="evidence" value="ECO:0007669"/>
    <property type="project" value="InterPro"/>
</dbReference>
<organism evidence="2">
    <name type="scientific">Ignisphaera aggregans</name>
    <dbReference type="NCBI Taxonomy" id="334771"/>
    <lineage>
        <taxon>Archaea</taxon>
        <taxon>Thermoproteota</taxon>
        <taxon>Thermoprotei</taxon>
        <taxon>Desulfurococcales</taxon>
        <taxon>Desulfurococcaceae</taxon>
        <taxon>Ignisphaera</taxon>
    </lineage>
</organism>
<gene>
    <name evidence="2" type="ORF">ENV14_00855</name>
</gene>
<evidence type="ECO:0000259" key="1">
    <source>
        <dbReference type="Pfam" id="PF01208"/>
    </source>
</evidence>
<dbReference type="PANTHER" id="PTHR47099">
    <property type="entry name" value="METHYLCOBAMIDE:COM METHYLTRANSFERASE MTBA"/>
    <property type="match status" value="1"/>
</dbReference>
<dbReference type="InterPro" id="IPR052024">
    <property type="entry name" value="Methanogen_methyltrans"/>
</dbReference>
<protein>
    <recommendedName>
        <fullName evidence="1">Uroporphyrinogen decarboxylase (URO-D) domain-containing protein</fullName>
    </recommendedName>
</protein>